<evidence type="ECO:0000259" key="2">
    <source>
        <dbReference type="Pfam" id="PF13581"/>
    </source>
</evidence>
<accession>A0ABN3J469</accession>
<dbReference type="EMBL" id="BAAASZ010000002">
    <property type="protein sequence ID" value="GAA2421799.1"/>
    <property type="molecule type" value="Genomic_DNA"/>
</dbReference>
<dbReference type="InterPro" id="IPR036890">
    <property type="entry name" value="HATPase_C_sf"/>
</dbReference>
<evidence type="ECO:0000256" key="1">
    <source>
        <dbReference type="ARBA" id="ARBA00022527"/>
    </source>
</evidence>
<evidence type="ECO:0000313" key="4">
    <source>
        <dbReference type="Proteomes" id="UP001501638"/>
    </source>
</evidence>
<protein>
    <recommendedName>
        <fullName evidence="2">Histidine kinase/HSP90-like ATPase domain-containing protein</fullName>
    </recommendedName>
</protein>
<keyword evidence="1" id="KW-0808">Transferase</keyword>
<name>A0ABN3J469_9ACTN</name>
<dbReference type="Pfam" id="PF13581">
    <property type="entry name" value="HATPase_c_2"/>
    <property type="match status" value="1"/>
</dbReference>
<organism evidence="3 4">
    <name type="scientific">Streptomyces macrosporus</name>
    <dbReference type="NCBI Taxonomy" id="44032"/>
    <lineage>
        <taxon>Bacteria</taxon>
        <taxon>Bacillati</taxon>
        <taxon>Actinomycetota</taxon>
        <taxon>Actinomycetes</taxon>
        <taxon>Kitasatosporales</taxon>
        <taxon>Streptomycetaceae</taxon>
        <taxon>Streptomyces</taxon>
    </lineage>
</organism>
<reference evidence="3 4" key="1">
    <citation type="journal article" date="2019" name="Int. J. Syst. Evol. Microbiol.">
        <title>The Global Catalogue of Microorganisms (GCM) 10K type strain sequencing project: providing services to taxonomists for standard genome sequencing and annotation.</title>
        <authorList>
            <consortium name="The Broad Institute Genomics Platform"/>
            <consortium name="The Broad Institute Genome Sequencing Center for Infectious Disease"/>
            <person name="Wu L."/>
            <person name="Ma J."/>
        </authorList>
    </citation>
    <scope>NUCLEOTIDE SEQUENCE [LARGE SCALE GENOMIC DNA]</scope>
    <source>
        <strain evidence="3 4">JCM 6305</strain>
    </source>
</reference>
<evidence type="ECO:0000313" key="3">
    <source>
        <dbReference type="EMBL" id="GAA2421799.1"/>
    </source>
</evidence>
<dbReference type="PANTHER" id="PTHR35526:SF3">
    <property type="entry name" value="ANTI-SIGMA-F FACTOR RSBW"/>
    <property type="match status" value="1"/>
</dbReference>
<dbReference type="PANTHER" id="PTHR35526">
    <property type="entry name" value="ANTI-SIGMA-F FACTOR RSBW-RELATED"/>
    <property type="match status" value="1"/>
</dbReference>
<dbReference type="Proteomes" id="UP001501638">
    <property type="component" value="Unassembled WGS sequence"/>
</dbReference>
<dbReference type="InterPro" id="IPR050267">
    <property type="entry name" value="Anti-sigma-factor_SerPK"/>
</dbReference>
<comment type="caution">
    <text evidence="3">The sequence shown here is derived from an EMBL/GenBank/DDBJ whole genome shotgun (WGS) entry which is preliminary data.</text>
</comment>
<dbReference type="Gene3D" id="3.30.565.10">
    <property type="entry name" value="Histidine kinase-like ATPase, C-terminal domain"/>
    <property type="match status" value="1"/>
</dbReference>
<keyword evidence="1" id="KW-0723">Serine/threonine-protein kinase</keyword>
<proteinExistence type="predicted"/>
<dbReference type="InterPro" id="IPR003594">
    <property type="entry name" value="HATPase_dom"/>
</dbReference>
<sequence length="104" mass="11535">MLEGWGITEREEEVRLCVSELATNAVRHGAPPGRGFRVRLEVPERGVLRVEVHDSGAGRPWVRRPAPDEEGGRGLLLVDALADVWGVRERGPGKAVWCEFGLKR</sequence>
<dbReference type="CDD" id="cd16936">
    <property type="entry name" value="HATPase_RsbW-like"/>
    <property type="match status" value="1"/>
</dbReference>
<gene>
    <name evidence="3" type="ORF">GCM10010405_00040</name>
</gene>
<feature type="domain" description="Histidine kinase/HSP90-like ATPase" evidence="2">
    <location>
        <begin position="9"/>
        <end position="97"/>
    </location>
</feature>
<keyword evidence="4" id="KW-1185">Reference proteome</keyword>
<keyword evidence="1" id="KW-0418">Kinase</keyword>
<dbReference type="SUPFAM" id="SSF55874">
    <property type="entry name" value="ATPase domain of HSP90 chaperone/DNA topoisomerase II/histidine kinase"/>
    <property type="match status" value="1"/>
</dbReference>